<dbReference type="KEGG" id="lez:GLE_4485"/>
<dbReference type="OrthoDB" id="9800296at2"/>
<sequence>MSFDLDRAHRHSAGHRAELLASERCGCFYCLAVFLPQAIDEWIDAADDADADSDDNETGTTALCPVCGIDAVIGSAAGFPLQREFLQAMRARWFGGMD</sequence>
<reference evidence="1 2" key="1">
    <citation type="submission" date="2015-11" db="EMBL/GenBank/DDBJ databases">
        <title>Genome sequences of Lysobacter enzymogenes strain C3 and Lysobacter antibioticus ATCC 29479.</title>
        <authorList>
            <person name="Kobayashi D.Y."/>
        </authorList>
    </citation>
    <scope>NUCLEOTIDE SEQUENCE [LARGE SCALE GENOMIC DNA]</scope>
    <source>
        <strain evidence="1 2">C3</strain>
    </source>
</reference>
<dbReference type="Proteomes" id="UP000061569">
    <property type="component" value="Chromosome"/>
</dbReference>
<dbReference type="PATRIC" id="fig|69.6.peg.4422"/>
<evidence type="ECO:0000313" key="2">
    <source>
        <dbReference type="Proteomes" id="UP000061569"/>
    </source>
</evidence>
<protein>
    <submittedName>
        <fullName evidence="1">Cytosolic protein</fullName>
    </submittedName>
</protein>
<dbReference type="AlphaFoldDB" id="A0A0S2DMQ8"/>
<gene>
    <name evidence="1" type="ORF">GLE_4485</name>
</gene>
<dbReference type="STRING" id="69.GLE_4485"/>
<name>A0A0S2DMQ8_LYSEN</name>
<organism evidence="1 2">
    <name type="scientific">Lysobacter enzymogenes</name>
    <dbReference type="NCBI Taxonomy" id="69"/>
    <lineage>
        <taxon>Bacteria</taxon>
        <taxon>Pseudomonadati</taxon>
        <taxon>Pseudomonadota</taxon>
        <taxon>Gammaproteobacteria</taxon>
        <taxon>Lysobacterales</taxon>
        <taxon>Lysobacteraceae</taxon>
        <taxon>Lysobacter</taxon>
    </lineage>
</organism>
<dbReference type="EMBL" id="CP013140">
    <property type="protein sequence ID" value="ALN59826.1"/>
    <property type="molecule type" value="Genomic_DNA"/>
</dbReference>
<proteinExistence type="predicted"/>
<evidence type="ECO:0000313" key="1">
    <source>
        <dbReference type="EMBL" id="ALN59826.1"/>
    </source>
</evidence>
<accession>A0A0S2DMQ8</accession>